<dbReference type="PROSITE" id="PS51257">
    <property type="entry name" value="PROKAR_LIPOPROTEIN"/>
    <property type="match status" value="1"/>
</dbReference>
<gene>
    <name evidence="9" type="ORF">J0A68_01455</name>
</gene>
<reference evidence="9 10" key="1">
    <citation type="submission" date="2021-03" db="EMBL/GenBank/DDBJ databases">
        <title>novel species isolated from a fishpond in China.</title>
        <authorList>
            <person name="Lu H."/>
            <person name="Cai Z."/>
        </authorList>
    </citation>
    <scope>NUCLEOTIDE SEQUENCE [LARGE SCALE GENOMIC DNA]</scope>
    <source>
        <strain evidence="9 10">H41</strain>
    </source>
</reference>
<evidence type="ECO:0000256" key="4">
    <source>
        <dbReference type="ARBA" id="ARBA00023235"/>
    </source>
</evidence>
<organism evidence="9 10">
    <name type="scientific">Algoriphagus oliviformis</name>
    <dbReference type="NCBI Taxonomy" id="2811231"/>
    <lineage>
        <taxon>Bacteria</taxon>
        <taxon>Pseudomonadati</taxon>
        <taxon>Bacteroidota</taxon>
        <taxon>Cytophagia</taxon>
        <taxon>Cytophagales</taxon>
        <taxon>Cyclobacteriaceae</taxon>
        <taxon>Algoriphagus</taxon>
    </lineage>
</organism>
<evidence type="ECO:0000256" key="3">
    <source>
        <dbReference type="ARBA" id="ARBA00023110"/>
    </source>
</evidence>
<dbReference type="EMBL" id="JAFKCT010000001">
    <property type="protein sequence ID" value="MBN7809602.1"/>
    <property type="molecule type" value="Genomic_DNA"/>
</dbReference>
<comment type="similarity">
    <text evidence="2 6">Belongs to the FKBP-type PPIase family.</text>
</comment>
<dbReference type="PANTHER" id="PTHR43811">
    <property type="entry name" value="FKBP-TYPE PEPTIDYL-PROLYL CIS-TRANS ISOMERASE FKPA"/>
    <property type="match status" value="1"/>
</dbReference>
<dbReference type="InterPro" id="IPR046357">
    <property type="entry name" value="PPIase_dom_sf"/>
</dbReference>
<comment type="catalytic activity">
    <reaction evidence="1 5 6">
        <text>[protein]-peptidylproline (omega=180) = [protein]-peptidylproline (omega=0)</text>
        <dbReference type="Rhea" id="RHEA:16237"/>
        <dbReference type="Rhea" id="RHEA-COMP:10747"/>
        <dbReference type="Rhea" id="RHEA-COMP:10748"/>
        <dbReference type="ChEBI" id="CHEBI:83833"/>
        <dbReference type="ChEBI" id="CHEBI:83834"/>
        <dbReference type="EC" id="5.2.1.8"/>
    </reaction>
</comment>
<dbReference type="InterPro" id="IPR001179">
    <property type="entry name" value="PPIase_FKBP_dom"/>
</dbReference>
<dbReference type="SUPFAM" id="SSF54534">
    <property type="entry name" value="FKBP-like"/>
    <property type="match status" value="1"/>
</dbReference>
<name>A0ABS3BXK5_9BACT</name>
<dbReference type="EC" id="5.2.1.8" evidence="6"/>
<evidence type="ECO:0000256" key="2">
    <source>
        <dbReference type="ARBA" id="ARBA00006577"/>
    </source>
</evidence>
<dbReference type="RefSeq" id="WP_206576404.1">
    <property type="nucleotide sequence ID" value="NZ_JAFKCT010000001.1"/>
</dbReference>
<dbReference type="PROSITE" id="PS50059">
    <property type="entry name" value="FKBP_PPIASE"/>
    <property type="match status" value="1"/>
</dbReference>
<dbReference type="PANTHER" id="PTHR43811:SF19">
    <property type="entry name" value="39 KDA FK506-BINDING NUCLEAR PROTEIN"/>
    <property type="match status" value="1"/>
</dbReference>
<dbReference type="Gene3D" id="3.10.50.40">
    <property type="match status" value="1"/>
</dbReference>
<keyword evidence="7" id="KW-0732">Signal</keyword>
<dbReference type="Pfam" id="PF00254">
    <property type="entry name" value="FKBP_C"/>
    <property type="match status" value="1"/>
</dbReference>
<feature type="domain" description="PPIase FKBP-type" evidence="8">
    <location>
        <begin position="80"/>
        <end position="179"/>
    </location>
</feature>
<sequence length="185" mass="20505">MNYRFSAFASLLLAVVSLVSCIDPDQSQEIIFQNDLKAIEEYLEDNTLPTAKEFSVPSDGIYMFWETSVAPTVNDQILRLDTVKVNYTGRLLTNKVFDSSIEQVAKDNGVYNSQRNYAPMRTALGVGLISGFEYATSLMRVGEKATVIFPSHLGYGSSGQNNIPPNSPLIFEIELLEVTNGPNHQ</sequence>
<protein>
    <recommendedName>
        <fullName evidence="6">Peptidyl-prolyl cis-trans isomerase</fullName>
        <ecNumber evidence="6">5.2.1.8</ecNumber>
    </recommendedName>
</protein>
<evidence type="ECO:0000313" key="9">
    <source>
        <dbReference type="EMBL" id="MBN7809602.1"/>
    </source>
</evidence>
<feature type="chain" id="PRO_5046306611" description="Peptidyl-prolyl cis-trans isomerase" evidence="7">
    <location>
        <begin position="22"/>
        <end position="185"/>
    </location>
</feature>
<feature type="signal peptide" evidence="7">
    <location>
        <begin position="1"/>
        <end position="21"/>
    </location>
</feature>
<accession>A0ABS3BXK5</accession>
<dbReference type="GO" id="GO:0016853">
    <property type="term" value="F:isomerase activity"/>
    <property type="evidence" value="ECO:0007669"/>
    <property type="project" value="UniProtKB-KW"/>
</dbReference>
<dbReference type="Proteomes" id="UP000664317">
    <property type="component" value="Unassembled WGS sequence"/>
</dbReference>
<evidence type="ECO:0000256" key="1">
    <source>
        <dbReference type="ARBA" id="ARBA00000971"/>
    </source>
</evidence>
<keyword evidence="10" id="KW-1185">Reference proteome</keyword>
<comment type="caution">
    <text evidence="9">The sequence shown here is derived from an EMBL/GenBank/DDBJ whole genome shotgun (WGS) entry which is preliminary data.</text>
</comment>
<keyword evidence="3 5" id="KW-0697">Rotamase</keyword>
<proteinExistence type="inferred from homology"/>
<evidence type="ECO:0000313" key="10">
    <source>
        <dbReference type="Proteomes" id="UP000664317"/>
    </source>
</evidence>
<keyword evidence="4 5" id="KW-0413">Isomerase</keyword>
<evidence type="ECO:0000259" key="8">
    <source>
        <dbReference type="PROSITE" id="PS50059"/>
    </source>
</evidence>
<evidence type="ECO:0000256" key="7">
    <source>
        <dbReference type="SAM" id="SignalP"/>
    </source>
</evidence>
<evidence type="ECO:0000256" key="5">
    <source>
        <dbReference type="PROSITE-ProRule" id="PRU00277"/>
    </source>
</evidence>
<evidence type="ECO:0000256" key="6">
    <source>
        <dbReference type="RuleBase" id="RU003915"/>
    </source>
</evidence>